<evidence type="ECO:0000313" key="2">
    <source>
        <dbReference type="EMBL" id="EAW22044.1"/>
    </source>
</evidence>
<dbReference type="RefSeq" id="XP_001263941.1">
    <property type="nucleotide sequence ID" value="XM_001263940.1"/>
</dbReference>
<dbReference type="Proteomes" id="UP000006702">
    <property type="component" value="Unassembled WGS sequence"/>
</dbReference>
<dbReference type="HOGENOM" id="CLU_1468579_0_0_1"/>
<dbReference type="VEuPathDB" id="FungiDB:NFIA_024230"/>
<sequence>MAALEDAKPCFAVRLQTVDSAHPLVRCITPPMFVKGPRAGTQQRQRLNSRDLAPFFPPSHALSWSSHTSRWGLVQRPALTDVAVFSDGSKQRVDGSQWVDYSYAISCGGAQLLSGFGALTCNLMSSTQKQWVPGRNSSTPSLSSTPPESGSVSTAPLSSTSLLKWAFLKVHAAMERLDVHIEAK</sequence>
<dbReference type="STRING" id="331117.A1D5J0"/>
<feature type="region of interest" description="Disordered" evidence="1">
    <location>
        <begin position="130"/>
        <end position="156"/>
    </location>
</feature>
<proteinExistence type="predicted"/>
<dbReference type="OrthoDB" id="4357294at2759"/>
<organism evidence="2 3">
    <name type="scientific">Neosartorya fischeri (strain ATCC 1020 / DSM 3700 / CBS 544.65 / FGSC A1164 / JCM 1740 / NRRL 181 / WB 181)</name>
    <name type="common">Aspergillus fischerianus</name>
    <dbReference type="NCBI Taxonomy" id="331117"/>
    <lineage>
        <taxon>Eukaryota</taxon>
        <taxon>Fungi</taxon>
        <taxon>Dikarya</taxon>
        <taxon>Ascomycota</taxon>
        <taxon>Pezizomycotina</taxon>
        <taxon>Eurotiomycetes</taxon>
        <taxon>Eurotiomycetidae</taxon>
        <taxon>Eurotiales</taxon>
        <taxon>Aspergillaceae</taxon>
        <taxon>Aspergillus</taxon>
        <taxon>Aspergillus subgen. Fumigati</taxon>
    </lineage>
</organism>
<feature type="compositionally biased region" description="Low complexity" evidence="1">
    <location>
        <begin position="137"/>
        <end position="154"/>
    </location>
</feature>
<evidence type="ECO:0000256" key="1">
    <source>
        <dbReference type="SAM" id="MobiDB-lite"/>
    </source>
</evidence>
<keyword evidence="3" id="KW-1185">Reference proteome</keyword>
<dbReference type="KEGG" id="nfi:NFIA_024230"/>
<gene>
    <name evidence="2" type="ORF">NFIA_024230</name>
</gene>
<reference evidence="3" key="1">
    <citation type="journal article" date="2008" name="PLoS Genet.">
        <title>Genomic islands in the pathogenic filamentous fungus Aspergillus fumigatus.</title>
        <authorList>
            <person name="Fedorova N.D."/>
            <person name="Khaldi N."/>
            <person name="Joardar V.S."/>
            <person name="Maiti R."/>
            <person name="Amedeo P."/>
            <person name="Anderson M.J."/>
            <person name="Crabtree J."/>
            <person name="Silva J.C."/>
            <person name="Badger J.H."/>
            <person name="Albarraq A."/>
            <person name="Angiuoli S."/>
            <person name="Bussey H."/>
            <person name="Bowyer P."/>
            <person name="Cotty P.J."/>
            <person name="Dyer P.S."/>
            <person name="Egan A."/>
            <person name="Galens K."/>
            <person name="Fraser-Liggett C.M."/>
            <person name="Haas B.J."/>
            <person name="Inman J.M."/>
            <person name="Kent R."/>
            <person name="Lemieux S."/>
            <person name="Malavazi I."/>
            <person name="Orvis J."/>
            <person name="Roemer T."/>
            <person name="Ronning C.M."/>
            <person name="Sundaram J.P."/>
            <person name="Sutton G."/>
            <person name="Turner G."/>
            <person name="Venter J.C."/>
            <person name="White O.R."/>
            <person name="Whitty B.R."/>
            <person name="Youngman P."/>
            <person name="Wolfe K.H."/>
            <person name="Goldman G.H."/>
            <person name="Wortman J.R."/>
            <person name="Jiang B."/>
            <person name="Denning D.W."/>
            <person name="Nierman W.C."/>
        </authorList>
    </citation>
    <scope>NUCLEOTIDE SEQUENCE [LARGE SCALE GENOMIC DNA]</scope>
    <source>
        <strain evidence="3">ATCC 1020 / DSM 3700 / CBS 544.65 / FGSC A1164 / JCM 1740 / NRRL 181 / WB 181</strain>
    </source>
</reference>
<dbReference type="AlphaFoldDB" id="A1D5J0"/>
<protein>
    <submittedName>
        <fullName evidence="2">Uncharacterized protein</fullName>
    </submittedName>
</protein>
<dbReference type="GeneID" id="4590593"/>
<name>A1D5J0_NEOFI</name>
<evidence type="ECO:0000313" key="3">
    <source>
        <dbReference type="Proteomes" id="UP000006702"/>
    </source>
</evidence>
<dbReference type="EMBL" id="DS027689">
    <property type="protein sequence ID" value="EAW22044.1"/>
    <property type="molecule type" value="Genomic_DNA"/>
</dbReference>
<accession>A1D5J0</accession>